<evidence type="ECO:0000313" key="1">
    <source>
        <dbReference type="EMBL" id="MFC4232737.1"/>
    </source>
</evidence>
<dbReference type="RefSeq" id="WP_379014711.1">
    <property type="nucleotide sequence ID" value="NZ_JBHSDC010000027.1"/>
</dbReference>
<name>A0ABV8PXP6_9BACT</name>
<comment type="caution">
    <text evidence="1">The sequence shown here is derived from an EMBL/GenBank/DDBJ whole genome shotgun (WGS) entry which is preliminary data.</text>
</comment>
<dbReference type="InterPro" id="IPR027056">
    <property type="entry name" value="Gluconate_2DH_su3"/>
</dbReference>
<dbReference type="GO" id="GO:0016491">
    <property type="term" value="F:oxidoreductase activity"/>
    <property type="evidence" value="ECO:0007669"/>
    <property type="project" value="UniProtKB-KW"/>
</dbReference>
<evidence type="ECO:0000313" key="2">
    <source>
        <dbReference type="Proteomes" id="UP001595906"/>
    </source>
</evidence>
<dbReference type="EC" id="1.-.-.-" evidence="1"/>
<dbReference type="EMBL" id="JBHSDC010000027">
    <property type="protein sequence ID" value="MFC4232737.1"/>
    <property type="molecule type" value="Genomic_DNA"/>
</dbReference>
<proteinExistence type="predicted"/>
<accession>A0ABV8PXP6</accession>
<keyword evidence="2" id="KW-1185">Reference proteome</keyword>
<dbReference type="Pfam" id="PF13618">
    <property type="entry name" value="Gluconate_2-dh3"/>
    <property type="match status" value="1"/>
</dbReference>
<sequence length="190" mass="20871">MNRREVISRIGLLLGGTVVGAEVFVNSGCGPTDTQVNKLFKQSDVALFDEIAETILPATSTPGAKAAKVGAFIAMMVQDCYTVADQKVFSDGIKSLQEGFNKQYNTSFIKGTVEQRTAFLNALDKEQQAYQSTKKKEEPSHYFRMLKETTLLGFFTSEVGATKVLRYIETPGRFDGAAPYKKGDKAWATT</sequence>
<gene>
    <name evidence="1" type="ORF">ACFOW1_12610</name>
</gene>
<organism evidence="1 2">
    <name type="scientific">Parasediminibacterium paludis</name>
    <dbReference type="NCBI Taxonomy" id="908966"/>
    <lineage>
        <taxon>Bacteria</taxon>
        <taxon>Pseudomonadati</taxon>
        <taxon>Bacteroidota</taxon>
        <taxon>Chitinophagia</taxon>
        <taxon>Chitinophagales</taxon>
        <taxon>Chitinophagaceae</taxon>
        <taxon>Parasediminibacterium</taxon>
    </lineage>
</organism>
<dbReference type="Proteomes" id="UP001595906">
    <property type="component" value="Unassembled WGS sequence"/>
</dbReference>
<keyword evidence="1" id="KW-0560">Oxidoreductase</keyword>
<reference evidence="2" key="1">
    <citation type="journal article" date="2019" name="Int. J. Syst. Evol. Microbiol.">
        <title>The Global Catalogue of Microorganisms (GCM) 10K type strain sequencing project: providing services to taxonomists for standard genome sequencing and annotation.</title>
        <authorList>
            <consortium name="The Broad Institute Genomics Platform"/>
            <consortium name="The Broad Institute Genome Sequencing Center for Infectious Disease"/>
            <person name="Wu L."/>
            <person name="Ma J."/>
        </authorList>
    </citation>
    <scope>NUCLEOTIDE SEQUENCE [LARGE SCALE GENOMIC DNA]</scope>
    <source>
        <strain evidence="2">CECT 8010</strain>
    </source>
</reference>
<protein>
    <submittedName>
        <fullName evidence="1">Gluconate 2-dehydrogenase subunit 3 family protein</fullName>
        <ecNumber evidence="1">1.-.-.-</ecNumber>
    </submittedName>
</protein>